<dbReference type="AlphaFoldDB" id="A0A0D0CAH5"/>
<evidence type="ECO:0000313" key="1">
    <source>
        <dbReference type="EMBL" id="KIK51858.1"/>
    </source>
</evidence>
<name>A0A0D0CAH5_9AGAR</name>
<dbReference type="PANTHER" id="PTHR14074">
    <property type="entry name" value="HELICASE WITH DEATH DOMAIN-RELATED"/>
    <property type="match status" value="1"/>
</dbReference>
<evidence type="ECO:0008006" key="3">
    <source>
        <dbReference type="Google" id="ProtNLM"/>
    </source>
</evidence>
<dbReference type="Proteomes" id="UP000053593">
    <property type="component" value="Unassembled WGS sequence"/>
</dbReference>
<sequence>MLHCAMVSTLQALLDALHHGYILMGVNIDLIIFDEVHHAVGHDPYNRMMREFYRKLPARDLSLTGAREGYRGG</sequence>
<dbReference type="HOGENOM" id="CLU_2740281_0_0_1"/>
<dbReference type="EMBL" id="KN834853">
    <property type="protein sequence ID" value="KIK51858.1"/>
    <property type="molecule type" value="Genomic_DNA"/>
</dbReference>
<reference evidence="1 2" key="1">
    <citation type="submission" date="2014-04" db="EMBL/GenBank/DDBJ databases">
        <title>Evolutionary Origins and Diversification of the Mycorrhizal Mutualists.</title>
        <authorList>
            <consortium name="DOE Joint Genome Institute"/>
            <consortium name="Mycorrhizal Genomics Consortium"/>
            <person name="Kohler A."/>
            <person name="Kuo A."/>
            <person name="Nagy L.G."/>
            <person name="Floudas D."/>
            <person name="Copeland A."/>
            <person name="Barry K.W."/>
            <person name="Cichocki N."/>
            <person name="Veneault-Fourrey C."/>
            <person name="LaButti K."/>
            <person name="Lindquist E.A."/>
            <person name="Lipzen A."/>
            <person name="Lundell T."/>
            <person name="Morin E."/>
            <person name="Murat C."/>
            <person name="Riley R."/>
            <person name="Ohm R."/>
            <person name="Sun H."/>
            <person name="Tunlid A."/>
            <person name="Henrissat B."/>
            <person name="Grigoriev I.V."/>
            <person name="Hibbett D.S."/>
            <person name="Martin F."/>
        </authorList>
    </citation>
    <scope>NUCLEOTIDE SEQUENCE [LARGE SCALE GENOMIC DNA]</scope>
    <source>
        <strain evidence="1 2">FD-317 M1</strain>
    </source>
</reference>
<proteinExistence type="predicted"/>
<dbReference type="Gene3D" id="3.40.50.300">
    <property type="entry name" value="P-loop containing nucleotide triphosphate hydrolases"/>
    <property type="match status" value="1"/>
</dbReference>
<gene>
    <name evidence="1" type="ORF">GYMLUDRAFT_979872</name>
</gene>
<dbReference type="InterPro" id="IPR051363">
    <property type="entry name" value="RLR_Helicase"/>
</dbReference>
<organism evidence="1 2">
    <name type="scientific">Collybiopsis luxurians FD-317 M1</name>
    <dbReference type="NCBI Taxonomy" id="944289"/>
    <lineage>
        <taxon>Eukaryota</taxon>
        <taxon>Fungi</taxon>
        <taxon>Dikarya</taxon>
        <taxon>Basidiomycota</taxon>
        <taxon>Agaricomycotina</taxon>
        <taxon>Agaricomycetes</taxon>
        <taxon>Agaricomycetidae</taxon>
        <taxon>Agaricales</taxon>
        <taxon>Marasmiineae</taxon>
        <taxon>Omphalotaceae</taxon>
        <taxon>Collybiopsis</taxon>
        <taxon>Collybiopsis luxurians</taxon>
    </lineage>
</organism>
<evidence type="ECO:0000313" key="2">
    <source>
        <dbReference type="Proteomes" id="UP000053593"/>
    </source>
</evidence>
<dbReference type="SUPFAM" id="SSF52540">
    <property type="entry name" value="P-loop containing nucleoside triphosphate hydrolases"/>
    <property type="match status" value="1"/>
</dbReference>
<accession>A0A0D0CAH5</accession>
<keyword evidence="2" id="KW-1185">Reference proteome</keyword>
<dbReference type="InterPro" id="IPR027417">
    <property type="entry name" value="P-loop_NTPase"/>
</dbReference>
<dbReference type="PANTHER" id="PTHR14074:SF16">
    <property type="entry name" value="ANTIVIRAL INNATE IMMUNE RESPONSE RECEPTOR RIG-I"/>
    <property type="match status" value="1"/>
</dbReference>
<protein>
    <recommendedName>
        <fullName evidence="3">Helicase ATP-binding domain-containing protein</fullName>
    </recommendedName>
</protein>
<dbReference type="OrthoDB" id="416741at2759"/>
<dbReference type="GO" id="GO:0005737">
    <property type="term" value="C:cytoplasm"/>
    <property type="evidence" value="ECO:0007669"/>
    <property type="project" value="TreeGrafter"/>
</dbReference>